<dbReference type="PANTHER" id="PTHR36223:SF1">
    <property type="entry name" value="TRANSCRIPTION ELONGATION FACTOR EAF N-TERMINAL DOMAIN-CONTAINING PROTEIN"/>
    <property type="match status" value="1"/>
</dbReference>
<name>A0ABR1RID2_9PEZI</name>
<gene>
    <name evidence="3" type="ORF">PG991_010409</name>
</gene>
<keyword evidence="4" id="KW-1185">Reference proteome</keyword>
<dbReference type="PANTHER" id="PTHR36223">
    <property type="entry name" value="BETA-LACTAMASE-TYPE TRANSPEPTIDASE FOLD DOMAIN CONTAINING PROTEIN"/>
    <property type="match status" value="1"/>
</dbReference>
<dbReference type="Pfam" id="PF25534">
    <property type="entry name" value="DUF7918"/>
    <property type="match status" value="1"/>
</dbReference>
<evidence type="ECO:0000313" key="3">
    <source>
        <dbReference type="EMBL" id="KAK8013034.1"/>
    </source>
</evidence>
<feature type="domain" description="DUF7918" evidence="2">
    <location>
        <begin position="9"/>
        <end position="250"/>
    </location>
</feature>
<protein>
    <recommendedName>
        <fullName evidence="2">DUF7918 domain-containing protein</fullName>
    </recommendedName>
</protein>
<sequence>MAILPDLPGLETTIEVGGQTLQEYDIPEFCKGGNETDIIMEAAEDSYTVTLDAKSIPLVTKYVEATTDKQFGFRFRTQLPFTSSCHHLAIEAQFDGIRTPLRHLLDVNPFANSLDILHDRVVARCDGSVTYFDYVFKFGDLKVDEPGVVPLENLERQQHCAPNRGTLRLFVYKMNGSANRNIDKTARIPPSFADQPKELPREIFGPRGLKHRVYFERLLATRVLNQQYYDDYQDDMRRPCAIFEFRYRSKPDHVAVEELVGEEVIPDLDPIDGLSNEEIRRLALVGLEYEEVKRKKPKGKEDTEAGPTTGHNLRPRRAK</sequence>
<dbReference type="InterPro" id="IPR057678">
    <property type="entry name" value="DUF7918"/>
</dbReference>
<dbReference type="Proteomes" id="UP001396898">
    <property type="component" value="Unassembled WGS sequence"/>
</dbReference>
<evidence type="ECO:0000259" key="2">
    <source>
        <dbReference type="Pfam" id="PF25534"/>
    </source>
</evidence>
<proteinExistence type="predicted"/>
<comment type="caution">
    <text evidence="3">The sequence shown here is derived from an EMBL/GenBank/DDBJ whole genome shotgun (WGS) entry which is preliminary data.</text>
</comment>
<dbReference type="EMBL" id="JAQQWI010000015">
    <property type="protein sequence ID" value="KAK8013034.1"/>
    <property type="molecule type" value="Genomic_DNA"/>
</dbReference>
<accession>A0ABR1RID2</accession>
<feature type="region of interest" description="Disordered" evidence="1">
    <location>
        <begin position="292"/>
        <end position="319"/>
    </location>
</feature>
<evidence type="ECO:0000256" key="1">
    <source>
        <dbReference type="SAM" id="MobiDB-lite"/>
    </source>
</evidence>
<evidence type="ECO:0000313" key="4">
    <source>
        <dbReference type="Proteomes" id="UP001396898"/>
    </source>
</evidence>
<organism evidence="3 4">
    <name type="scientific">Apiospora marii</name>
    <dbReference type="NCBI Taxonomy" id="335849"/>
    <lineage>
        <taxon>Eukaryota</taxon>
        <taxon>Fungi</taxon>
        <taxon>Dikarya</taxon>
        <taxon>Ascomycota</taxon>
        <taxon>Pezizomycotina</taxon>
        <taxon>Sordariomycetes</taxon>
        <taxon>Xylariomycetidae</taxon>
        <taxon>Amphisphaeriales</taxon>
        <taxon>Apiosporaceae</taxon>
        <taxon>Apiospora</taxon>
    </lineage>
</organism>
<reference evidence="3 4" key="1">
    <citation type="submission" date="2023-01" db="EMBL/GenBank/DDBJ databases">
        <title>Analysis of 21 Apiospora genomes using comparative genomics revels a genus with tremendous synthesis potential of carbohydrate active enzymes and secondary metabolites.</title>
        <authorList>
            <person name="Sorensen T."/>
        </authorList>
    </citation>
    <scope>NUCLEOTIDE SEQUENCE [LARGE SCALE GENOMIC DNA]</scope>
    <source>
        <strain evidence="3 4">CBS 20057</strain>
    </source>
</reference>